<keyword evidence="1" id="KW-0472">Membrane</keyword>
<keyword evidence="3" id="KW-1185">Reference proteome</keyword>
<keyword evidence="1" id="KW-1133">Transmembrane helix</keyword>
<protein>
    <recommendedName>
        <fullName evidence="4">DUF5668 domain-containing protein</fullName>
    </recommendedName>
</protein>
<dbReference type="Proteomes" id="UP001646157">
    <property type="component" value="Unassembled WGS sequence"/>
</dbReference>
<dbReference type="EMBL" id="JAFBDZ010000005">
    <property type="protein sequence ID" value="MBM7587601.1"/>
    <property type="molecule type" value="Genomic_DNA"/>
</dbReference>
<keyword evidence="1" id="KW-0812">Transmembrane</keyword>
<dbReference type="RefSeq" id="WP_205174783.1">
    <property type="nucleotide sequence ID" value="NZ_JAFBDZ010000005.1"/>
</dbReference>
<organism evidence="2 3">
    <name type="scientific">Rossellomorea pakistanensis</name>
    <dbReference type="NCBI Taxonomy" id="992288"/>
    <lineage>
        <taxon>Bacteria</taxon>
        <taxon>Bacillati</taxon>
        <taxon>Bacillota</taxon>
        <taxon>Bacilli</taxon>
        <taxon>Bacillales</taxon>
        <taxon>Bacillaceae</taxon>
        <taxon>Rossellomorea</taxon>
    </lineage>
</organism>
<accession>A0ABS2NIB7</accession>
<evidence type="ECO:0000313" key="3">
    <source>
        <dbReference type="Proteomes" id="UP001646157"/>
    </source>
</evidence>
<reference evidence="2 3" key="1">
    <citation type="submission" date="2021-01" db="EMBL/GenBank/DDBJ databases">
        <title>Genomic Encyclopedia of Type Strains, Phase IV (KMG-IV): sequencing the most valuable type-strain genomes for metagenomic binning, comparative biology and taxonomic classification.</title>
        <authorList>
            <person name="Goeker M."/>
        </authorList>
    </citation>
    <scope>NUCLEOTIDE SEQUENCE [LARGE SCALE GENOMIC DNA]</scope>
    <source>
        <strain evidence="2 3">DSM 24834</strain>
    </source>
</reference>
<evidence type="ECO:0000313" key="2">
    <source>
        <dbReference type="EMBL" id="MBM7587601.1"/>
    </source>
</evidence>
<comment type="caution">
    <text evidence="2">The sequence shown here is derived from an EMBL/GenBank/DDBJ whole genome shotgun (WGS) entry which is preliminary data.</text>
</comment>
<sequence length="315" mass="35293">MRVWRVGSISMGAALVFLGAFLLLSRFFNWDAAFIMAGWWPLLLIILGGEILVYLFLSKQEKPTVKYDLLSIFFVGLIGTVGIGFTIFQATGLMDKVNRWVDMEEQTLDIPSYEYDVKKEIKRVVLDTGSHPLTIEGTSTSKLSIFGTYHAPVVNGEKVLQSPEDYLFSEVKGDTLYLTLKRVPHAPNPLNTTNEMNATVVVPSDVQLEVSGNYSLITMKPRQLMNNWTVSNSSEMNLQLSKESDILLSAENVNRLEGETKDWNMVEEVSGTENEEYVDHKYEGRPMKSGTLKVGEGSSQLTISNAEFLKVTKVN</sequence>
<feature type="transmembrane region" description="Helical" evidence="1">
    <location>
        <begin position="69"/>
        <end position="88"/>
    </location>
</feature>
<feature type="transmembrane region" description="Helical" evidence="1">
    <location>
        <begin position="39"/>
        <end position="57"/>
    </location>
</feature>
<gene>
    <name evidence="2" type="ORF">JOC86_004175</name>
</gene>
<evidence type="ECO:0008006" key="4">
    <source>
        <dbReference type="Google" id="ProtNLM"/>
    </source>
</evidence>
<name>A0ABS2NIB7_9BACI</name>
<evidence type="ECO:0000256" key="1">
    <source>
        <dbReference type="SAM" id="Phobius"/>
    </source>
</evidence>
<proteinExistence type="predicted"/>